<dbReference type="Pfam" id="PF04967">
    <property type="entry name" value="HTH_10"/>
    <property type="match status" value="1"/>
</dbReference>
<dbReference type="Gene3D" id="1.10.10.10">
    <property type="entry name" value="Winged helix-like DNA-binding domain superfamily/Winged helix DNA-binding domain"/>
    <property type="match status" value="1"/>
</dbReference>
<dbReference type="AlphaFoldDB" id="A0A4D6KKU4"/>
<dbReference type="Proteomes" id="UP000297053">
    <property type="component" value="Chromosome"/>
</dbReference>
<dbReference type="InterPro" id="IPR056433">
    <property type="entry name" value="DmsR-like_N"/>
</dbReference>
<dbReference type="OMA" id="HPKRANA"/>
<protein>
    <submittedName>
        <fullName evidence="5">Bacterio-opsin activator</fullName>
    </submittedName>
</protein>
<feature type="domain" description="DmsR-like N-terminal" evidence="4">
    <location>
        <begin position="1"/>
        <end position="135"/>
    </location>
</feature>
<dbReference type="InterPro" id="IPR007050">
    <property type="entry name" value="HTH_bacterioopsin"/>
</dbReference>
<evidence type="ECO:0000313" key="5">
    <source>
        <dbReference type="EMBL" id="QCD66243.1"/>
    </source>
</evidence>
<dbReference type="Pfam" id="PF24277">
    <property type="entry name" value="DmsR_N"/>
    <property type="match status" value="1"/>
</dbReference>
<keyword evidence="2" id="KW-0804">Transcription</keyword>
<sequence>MSEGLRVELAIDSPEACPVADASERVDGSVTNVTRSTGGEAVVEEFSAPAGTDVGEAVEPLFENGSEARYRFRRDPDQDCFCDAVETFDCAVSDIQAEDGQVIATAHVDDAAQVRAVVEELRDAFGDVALRSLHQHGEGTLGDAVVVDRGQLTDRQREVLETAHEMGYFDYPKGANAGEVAEALDISVSTLAEHLAAAQTKLLDDVLP</sequence>
<evidence type="ECO:0000259" key="3">
    <source>
        <dbReference type="Pfam" id="PF04967"/>
    </source>
</evidence>
<name>A0A4D6KKU4_9EURY</name>
<accession>A0A4D6KKU4</accession>
<dbReference type="RefSeq" id="WP_015762638.1">
    <property type="nucleotide sequence ID" value="NZ_CP039375.1"/>
</dbReference>
<dbReference type="PANTHER" id="PTHR34236">
    <property type="entry name" value="DIMETHYL SULFOXIDE REDUCTASE TRANSCRIPTIONAL ACTIVATOR"/>
    <property type="match status" value="1"/>
</dbReference>
<dbReference type="InterPro" id="IPR036388">
    <property type="entry name" value="WH-like_DNA-bd_sf"/>
</dbReference>
<evidence type="ECO:0000256" key="2">
    <source>
        <dbReference type="ARBA" id="ARBA00023163"/>
    </source>
</evidence>
<evidence type="ECO:0000256" key="1">
    <source>
        <dbReference type="ARBA" id="ARBA00023015"/>
    </source>
</evidence>
<reference evidence="5 6" key="2">
    <citation type="submission" date="2019-04" db="EMBL/GenBank/DDBJ databases">
        <authorList>
            <person name="Yang S."/>
            <person name="Wei W."/>
        </authorList>
    </citation>
    <scope>NUCLEOTIDE SEQUENCE [LARGE SCALE GENOMIC DNA]</scope>
    <source>
        <strain evidence="6">ZP60</strain>
    </source>
</reference>
<keyword evidence="1" id="KW-0805">Transcription regulation</keyword>
<gene>
    <name evidence="5" type="ORF">E5139_11525</name>
</gene>
<dbReference type="EMBL" id="CP039375">
    <property type="protein sequence ID" value="QCD66243.1"/>
    <property type="molecule type" value="Genomic_DNA"/>
</dbReference>
<reference evidence="5 6" key="1">
    <citation type="submission" date="2019-04" db="EMBL/GenBank/DDBJ databases">
        <title>Complete genome sequence of Arthrobacter sp. ZXY-2 associated with effective atrazine degradation and salt adaptation.</title>
        <authorList>
            <person name="Zhao X."/>
        </authorList>
    </citation>
    <scope>NUCLEOTIDE SEQUENCE [LARGE SCALE GENOMIC DNA]</scope>
    <source>
        <strain evidence="6">ZP60</strain>
    </source>
</reference>
<feature type="domain" description="HTH bat-type" evidence="3">
    <location>
        <begin position="152"/>
        <end position="203"/>
    </location>
</feature>
<dbReference type="PANTHER" id="PTHR34236:SF1">
    <property type="entry name" value="DIMETHYL SULFOXIDE REDUCTASE TRANSCRIPTIONAL ACTIVATOR"/>
    <property type="match status" value="1"/>
</dbReference>
<dbReference type="KEGG" id="halz:E5139_11525"/>
<evidence type="ECO:0000313" key="6">
    <source>
        <dbReference type="Proteomes" id="UP000297053"/>
    </source>
</evidence>
<evidence type="ECO:0000259" key="4">
    <source>
        <dbReference type="Pfam" id="PF24277"/>
    </source>
</evidence>
<organism evidence="5 6">
    <name type="scientific">Halomicrobium mukohataei</name>
    <dbReference type="NCBI Taxonomy" id="57705"/>
    <lineage>
        <taxon>Archaea</taxon>
        <taxon>Methanobacteriati</taxon>
        <taxon>Methanobacteriota</taxon>
        <taxon>Stenosarchaea group</taxon>
        <taxon>Halobacteria</taxon>
        <taxon>Halobacteriales</taxon>
        <taxon>Haloarculaceae</taxon>
        <taxon>Halomicrobium</taxon>
    </lineage>
</organism>
<dbReference type="GeneID" id="42179575"/>
<proteinExistence type="predicted"/>